<evidence type="ECO:0008006" key="3">
    <source>
        <dbReference type="Google" id="ProtNLM"/>
    </source>
</evidence>
<dbReference type="EMBL" id="CP040077">
    <property type="protein sequence ID" value="QCP50264.1"/>
    <property type="molecule type" value="Genomic_DNA"/>
</dbReference>
<dbReference type="AlphaFoldDB" id="A0A4P8IT88"/>
<evidence type="ECO:0000313" key="1">
    <source>
        <dbReference type="EMBL" id="QCP50264.1"/>
    </source>
</evidence>
<reference evidence="1 2" key="1">
    <citation type="submission" date="2019-05" db="EMBL/GenBank/DDBJ databases">
        <title>Burkholderia sp. DHOD12, isolated from subtropical forest soil.</title>
        <authorList>
            <person name="Gao Z.-H."/>
            <person name="Qiu L.-H."/>
        </authorList>
    </citation>
    <scope>NUCLEOTIDE SEQUENCE [LARGE SCALE GENOMIC DNA]</scope>
    <source>
        <strain evidence="1 2">DHOD12</strain>
    </source>
</reference>
<dbReference type="SUPFAM" id="SSF51735">
    <property type="entry name" value="NAD(P)-binding Rossmann-fold domains"/>
    <property type="match status" value="1"/>
</dbReference>
<name>A0A4P8IT88_9BURK</name>
<proteinExistence type="predicted"/>
<sequence length="152" mass="15854">MTSDALGQTGSVQGKKIMWDCTNALKPDLSGLAIGTTTSGAEEIAKLAPWATVVKAIPPFAEMLHSPSMLIGEHRPNVFVCSDDADARAVIARLVDEIGAQPVDAGPLALARYAEPAAMLLVQLAYQQGLGARIGLSLLHEPPRGASDGPRS</sequence>
<gene>
    <name evidence="1" type="ORF">FAZ95_14410</name>
</gene>
<dbReference type="InterPro" id="IPR036291">
    <property type="entry name" value="NAD(P)-bd_dom_sf"/>
</dbReference>
<dbReference type="KEGG" id="tvl:FAZ95_14410"/>
<organism evidence="1 2">
    <name type="scientific">Trinickia violacea</name>
    <dbReference type="NCBI Taxonomy" id="2571746"/>
    <lineage>
        <taxon>Bacteria</taxon>
        <taxon>Pseudomonadati</taxon>
        <taxon>Pseudomonadota</taxon>
        <taxon>Betaproteobacteria</taxon>
        <taxon>Burkholderiales</taxon>
        <taxon>Burkholderiaceae</taxon>
        <taxon>Trinickia</taxon>
    </lineage>
</organism>
<dbReference type="OrthoDB" id="5499754at2"/>
<dbReference type="Proteomes" id="UP000298656">
    <property type="component" value="Chromosome 1"/>
</dbReference>
<dbReference type="Gene3D" id="3.40.50.720">
    <property type="entry name" value="NAD(P)-binding Rossmann-like Domain"/>
    <property type="match status" value="1"/>
</dbReference>
<keyword evidence="2" id="KW-1185">Reference proteome</keyword>
<protein>
    <recommendedName>
        <fullName evidence="3">NADP oxidoreductase</fullName>
    </recommendedName>
</protein>
<accession>A0A4P8IT88</accession>
<evidence type="ECO:0000313" key="2">
    <source>
        <dbReference type="Proteomes" id="UP000298656"/>
    </source>
</evidence>